<proteinExistence type="predicted"/>
<dbReference type="PANTHER" id="PTHR43304">
    <property type="entry name" value="PHYTOCHROME-LIKE PROTEIN CPH1"/>
    <property type="match status" value="1"/>
</dbReference>
<dbReference type="Gene3D" id="3.30.565.10">
    <property type="entry name" value="Histidine kinase-like ATPase, C-terminal domain"/>
    <property type="match status" value="1"/>
</dbReference>
<dbReference type="Pfam" id="PF02518">
    <property type="entry name" value="HATPase_c"/>
    <property type="match status" value="1"/>
</dbReference>
<organism evidence="7 8">
    <name type="scientific">Magnetospirillum gryphiswaldense (strain DSM 6361 / JCM 21280 / NBRC 15271 / MSR-1)</name>
    <dbReference type="NCBI Taxonomy" id="431944"/>
    <lineage>
        <taxon>Bacteria</taxon>
        <taxon>Pseudomonadati</taxon>
        <taxon>Pseudomonadota</taxon>
        <taxon>Alphaproteobacteria</taxon>
        <taxon>Rhodospirillales</taxon>
        <taxon>Rhodospirillaceae</taxon>
        <taxon>Magnetospirillum</taxon>
    </lineage>
</organism>
<evidence type="ECO:0000313" key="7">
    <source>
        <dbReference type="EMBL" id="CDK98892.1"/>
    </source>
</evidence>
<keyword evidence="3" id="KW-0597">Phosphoprotein</keyword>
<feature type="domain" description="Histidine kinase" evidence="6">
    <location>
        <begin position="160"/>
        <end position="374"/>
    </location>
</feature>
<dbReference type="Pfam" id="PF00512">
    <property type="entry name" value="HisKA"/>
    <property type="match status" value="1"/>
</dbReference>
<dbReference type="InterPro" id="IPR003594">
    <property type="entry name" value="HATPase_dom"/>
</dbReference>
<evidence type="ECO:0000256" key="5">
    <source>
        <dbReference type="ARBA" id="ARBA00022777"/>
    </source>
</evidence>
<dbReference type="KEGG" id="mgy:MGMSRv2__1677"/>
<keyword evidence="8" id="KW-1185">Reference proteome</keyword>
<protein>
    <recommendedName>
        <fullName evidence="2">histidine kinase</fullName>
        <ecNumber evidence="2">2.7.13.3</ecNumber>
    </recommendedName>
</protein>
<dbReference type="InterPro" id="IPR036890">
    <property type="entry name" value="HATPase_C_sf"/>
</dbReference>
<dbReference type="AlphaFoldDB" id="V6F0H8"/>
<dbReference type="Proteomes" id="UP000018922">
    <property type="component" value="Chromosome I"/>
</dbReference>
<dbReference type="PROSITE" id="PS50109">
    <property type="entry name" value="HIS_KIN"/>
    <property type="match status" value="1"/>
</dbReference>
<dbReference type="EMBL" id="HG794546">
    <property type="protein sequence ID" value="CDK98892.1"/>
    <property type="molecule type" value="Genomic_DNA"/>
</dbReference>
<dbReference type="EC" id="2.7.13.3" evidence="2"/>
<dbReference type="InterPro" id="IPR003661">
    <property type="entry name" value="HisK_dim/P_dom"/>
</dbReference>
<evidence type="ECO:0000256" key="1">
    <source>
        <dbReference type="ARBA" id="ARBA00000085"/>
    </source>
</evidence>
<dbReference type="PANTHER" id="PTHR43304:SF1">
    <property type="entry name" value="PAC DOMAIN-CONTAINING PROTEIN"/>
    <property type="match status" value="1"/>
</dbReference>
<dbReference type="InterPro" id="IPR013656">
    <property type="entry name" value="PAS_4"/>
</dbReference>
<name>V6F0H8_MAGGM</name>
<dbReference type="eggNOG" id="COG4251">
    <property type="taxonomic scope" value="Bacteria"/>
</dbReference>
<dbReference type="InterPro" id="IPR052162">
    <property type="entry name" value="Sensor_kinase/Photoreceptor"/>
</dbReference>
<dbReference type="InterPro" id="IPR004358">
    <property type="entry name" value="Sig_transdc_His_kin-like_C"/>
</dbReference>
<evidence type="ECO:0000256" key="4">
    <source>
        <dbReference type="ARBA" id="ARBA00022679"/>
    </source>
</evidence>
<comment type="catalytic activity">
    <reaction evidence="1">
        <text>ATP + protein L-histidine = ADP + protein N-phospho-L-histidine.</text>
        <dbReference type="EC" id="2.7.13.3"/>
    </reaction>
</comment>
<gene>
    <name evidence="7" type="ordered locus">MGMSRv2__1677</name>
</gene>
<dbReference type="FunFam" id="3.30.565.10:FF:000006">
    <property type="entry name" value="Sensor histidine kinase WalK"/>
    <property type="match status" value="1"/>
</dbReference>
<evidence type="ECO:0000256" key="3">
    <source>
        <dbReference type="ARBA" id="ARBA00022553"/>
    </source>
</evidence>
<evidence type="ECO:0000256" key="2">
    <source>
        <dbReference type="ARBA" id="ARBA00012438"/>
    </source>
</evidence>
<dbReference type="Gene3D" id="1.10.287.130">
    <property type="match status" value="1"/>
</dbReference>
<evidence type="ECO:0000259" key="6">
    <source>
        <dbReference type="PROSITE" id="PS50109"/>
    </source>
</evidence>
<dbReference type="STRING" id="1430440.MGMSRv2__1677"/>
<keyword evidence="4" id="KW-0808">Transferase</keyword>
<evidence type="ECO:0000313" key="8">
    <source>
        <dbReference type="Proteomes" id="UP000018922"/>
    </source>
</evidence>
<dbReference type="SMART" id="SM00387">
    <property type="entry name" value="HATPase_c"/>
    <property type="match status" value="1"/>
</dbReference>
<dbReference type="InterPro" id="IPR005467">
    <property type="entry name" value="His_kinase_dom"/>
</dbReference>
<dbReference type="Pfam" id="PF08448">
    <property type="entry name" value="PAS_4"/>
    <property type="match status" value="1"/>
</dbReference>
<dbReference type="PRINTS" id="PR00344">
    <property type="entry name" value="BCTRLSENSOR"/>
</dbReference>
<dbReference type="SUPFAM" id="SSF55874">
    <property type="entry name" value="ATPase domain of HSP90 chaperone/DNA topoisomerase II/histidine kinase"/>
    <property type="match status" value="1"/>
</dbReference>
<keyword evidence="5" id="KW-0418">Kinase</keyword>
<dbReference type="GO" id="GO:0000155">
    <property type="term" value="F:phosphorelay sensor kinase activity"/>
    <property type="evidence" value="ECO:0007669"/>
    <property type="project" value="InterPro"/>
</dbReference>
<dbReference type="InterPro" id="IPR036097">
    <property type="entry name" value="HisK_dim/P_sf"/>
</dbReference>
<dbReference type="SMART" id="SM00388">
    <property type="entry name" value="HisKA"/>
    <property type="match status" value="1"/>
</dbReference>
<dbReference type="HOGENOM" id="CLU_000445_114_71_5"/>
<reference evidence="7 8" key="1">
    <citation type="journal article" date="2014" name="Genome Announc.">
        <title>Complete genome sequence of Magnetospirillum gryphiswaldense MSR-1.</title>
        <authorList>
            <person name="Wang X."/>
            <person name="Wang Q."/>
            <person name="Zhang W."/>
            <person name="Wang Y."/>
            <person name="Li L."/>
            <person name="Wen T."/>
            <person name="Zhang T."/>
            <person name="Zhang Y."/>
            <person name="Xu J."/>
            <person name="Hu J."/>
            <person name="Li S."/>
            <person name="Liu L."/>
            <person name="Liu J."/>
            <person name="Jiang W."/>
            <person name="Tian J."/>
            <person name="Li Y."/>
            <person name="Schuler D."/>
            <person name="Wang L."/>
            <person name="Li J."/>
        </authorList>
    </citation>
    <scope>NUCLEOTIDE SEQUENCE [LARGE SCALE GENOMIC DNA]</scope>
    <source>
        <strain evidence="8">DSM 6361 / JCM 21280 / NBRC 15271 / MSR-1</strain>
    </source>
</reference>
<dbReference type="SUPFAM" id="SSF47384">
    <property type="entry name" value="Homodimeric domain of signal transducing histidine kinase"/>
    <property type="match status" value="1"/>
</dbReference>
<dbReference type="CDD" id="cd00082">
    <property type="entry name" value="HisKA"/>
    <property type="match status" value="1"/>
</dbReference>
<accession>V6F0H8</accession>
<sequence length="391" mass="43166">MSLPKLPSPDMLLATWNVLLDALPAAVALLDGGGRPVVINAEWKRMVVGDHPWPLTERYPSLAEKSGLWNAATAAQVEAGLADVLAGRRDMFQEEVEVAVDIFGSRWQRVQILPVDRGSFDGAVAMHIDITQQHRLSDDLLEQKVNLEDINRELQRFVYVASHDLQEPLRTVASFVQLLARRYKGRLDPDADEIIDFAVNGAKRMSALIQDLLSYSRLTGAHYHVAEVDLGHVVLDVLRGLDTLVAETKSNIVVHPLPTVLADPIRLASLLQNLISNAIKYRHPDRRAQIEIFAVNDGDMLTITVADNGIGIDPAYHDKVFEMFERLFPHDGRDGTGIGLTIAQRIVESYGGRIWVESTEGHGSTFLFSLPAGMISAWSRPTPVLPSGDSP</sequence>
<dbReference type="Gene3D" id="3.30.450.20">
    <property type="entry name" value="PAS domain"/>
    <property type="match status" value="1"/>
</dbReference>